<evidence type="ECO:0000256" key="4">
    <source>
        <dbReference type="ARBA" id="ARBA00022989"/>
    </source>
</evidence>
<feature type="repeat" description="TNFR-Cys" evidence="9">
    <location>
        <begin position="52"/>
        <end position="92"/>
    </location>
</feature>
<evidence type="ECO:0000256" key="5">
    <source>
        <dbReference type="ARBA" id="ARBA00023136"/>
    </source>
</evidence>
<feature type="disulfide bond" evidence="9">
    <location>
        <begin position="53"/>
        <end position="68"/>
    </location>
</feature>
<evidence type="ECO:0000256" key="1">
    <source>
        <dbReference type="ARBA" id="ARBA00004167"/>
    </source>
</evidence>
<feature type="transmembrane region" description="Helical" evidence="10">
    <location>
        <begin position="208"/>
        <end position="232"/>
    </location>
</feature>
<evidence type="ECO:0000313" key="13">
    <source>
        <dbReference type="Proteomes" id="UP001159427"/>
    </source>
</evidence>
<evidence type="ECO:0000256" key="2">
    <source>
        <dbReference type="ARBA" id="ARBA00022692"/>
    </source>
</evidence>
<dbReference type="PROSITE" id="PS50050">
    <property type="entry name" value="TNFR_NGFR_2"/>
    <property type="match status" value="1"/>
</dbReference>
<protein>
    <recommendedName>
        <fullName evidence="11">TNFR-Cys domain-containing protein</fullName>
    </recommendedName>
</protein>
<proteinExistence type="predicted"/>
<evidence type="ECO:0000256" key="7">
    <source>
        <dbReference type="ARBA" id="ARBA00023170"/>
    </source>
</evidence>
<evidence type="ECO:0000313" key="12">
    <source>
        <dbReference type="EMBL" id="CAH3026440.1"/>
    </source>
</evidence>
<dbReference type="SUPFAM" id="SSF47986">
    <property type="entry name" value="DEATH domain"/>
    <property type="match status" value="1"/>
</dbReference>
<keyword evidence="5 10" id="KW-0472">Membrane</keyword>
<feature type="disulfide bond" evidence="9">
    <location>
        <begin position="74"/>
        <end position="92"/>
    </location>
</feature>
<dbReference type="PROSITE" id="PS00652">
    <property type="entry name" value="TNFR_NGFR_1"/>
    <property type="match status" value="1"/>
</dbReference>
<evidence type="ECO:0000256" key="6">
    <source>
        <dbReference type="ARBA" id="ARBA00023157"/>
    </source>
</evidence>
<accession>A0ABN8M9X8</accession>
<organism evidence="12 13">
    <name type="scientific">Porites evermanni</name>
    <dbReference type="NCBI Taxonomy" id="104178"/>
    <lineage>
        <taxon>Eukaryota</taxon>
        <taxon>Metazoa</taxon>
        <taxon>Cnidaria</taxon>
        <taxon>Anthozoa</taxon>
        <taxon>Hexacorallia</taxon>
        <taxon>Scleractinia</taxon>
        <taxon>Fungiina</taxon>
        <taxon>Poritidae</taxon>
        <taxon>Porites</taxon>
    </lineage>
</organism>
<evidence type="ECO:0000256" key="3">
    <source>
        <dbReference type="ARBA" id="ARBA00022737"/>
    </source>
</evidence>
<dbReference type="InterPro" id="IPR011029">
    <property type="entry name" value="DEATH-like_dom_sf"/>
</dbReference>
<evidence type="ECO:0000256" key="10">
    <source>
        <dbReference type="SAM" id="Phobius"/>
    </source>
</evidence>
<dbReference type="Pfam" id="PF00020">
    <property type="entry name" value="TNFR_c6"/>
    <property type="match status" value="1"/>
</dbReference>
<comment type="caution">
    <text evidence="12">The sequence shown here is derived from an EMBL/GenBank/DDBJ whole genome shotgun (WGS) entry which is preliminary data.</text>
</comment>
<evidence type="ECO:0000259" key="11">
    <source>
        <dbReference type="PROSITE" id="PS50050"/>
    </source>
</evidence>
<dbReference type="InterPro" id="IPR047526">
    <property type="entry name" value="TNR19/27/EDAR"/>
</dbReference>
<dbReference type="EMBL" id="CALNXI010000404">
    <property type="protein sequence ID" value="CAH3026440.1"/>
    <property type="molecule type" value="Genomic_DNA"/>
</dbReference>
<keyword evidence="13" id="KW-1185">Reference proteome</keyword>
<name>A0ABN8M9X8_9CNID</name>
<reference evidence="12 13" key="1">
    <citation type="submission" date="2022-05" db="EMBL/GenBank/DDBJ databases">
        <authorList>
            <consortium name="Genoscope - CEA"/>
            <person name="William W."/>
        </authorList>
    </citation>
    <scope>NUCLEOTIDE SEQUENCE [LARGE SCALE GENOMIC DNA]</scope>
</reference>
<keyword evidence="7" id="KW-0675">Receptor</keyword>
<feature type="non-terminal residue" evidence="12">
    <location>
        <position position="1"/>
    </location>
</feature>
<evidence type="ECO:0000256" key="9">
    <source>
        <dbReference type="PROSITE-ProRule" id="PRU00206"/>
    </source>
</evidence>
<feature type="disulfide bond" evidence="9">
    <location>
        <begin position="71"/>
        <end position="84"/>
    </location>
</feature>
<dbReference type="SMART" id="SM00208">
    <property type="entry name" value="TNFR"/>
    <property type="match status" value="1"/>
</dbReference>
<evidence type="ECO:0000256" key="8">
    <source>
        <dbReference type="ARBA" id="ARBA00023180"/>
    </source>
</evidence>
<keyword evidence="4 10" id="KW-1133">Transmembrane helix</keyword>
<dbReference type="Gene3D" id="2.10.50.10">
    <property type="entry name" value="Tumor Necrosis Factor Receptor, subunit A, domain 2"/>
    <property type="match status" value="1"/>
</dbReference>
<keyword evidence="2 10" id="KW-0812">Transmembrane</keyword>
<feature type="domain" description="TNFR-Cys" evidence="11">
    <location>
        <begin position="52"/>
        <end position="92"/>
    </location>
</feature>
<gene>
    <name evidence="12" type="ORF">PEVE_00029055</name>
</gene>
<keyword evidence="8" id="KW-0325">Glycoprotein</keyword>
<dbReference type="Proteomes" id="UP001159427">
    <property type="component" value="Unassembled WGS sequence"/>
</dbReference>
<dbReference type="Gene3D" id="1.10.533.10">
    <property type="entry name" value="Death Domain, Fas"/>
    <property type="match status" value="1"/>
</dbReference>
<keyword evidence="6 9" id="KW-1015">Disulfide bond</keyword>
<dbReference type="PANTHER" id="PTHR12120:SF10">
    <property type="entry name" value="TNFR-CYS DOMAIN-CONTAINING PROTEIN"/>
    <property type="match status" value="1"/>
</dbReference>
<dbReference type="InterPro" id="IPR001368">
    <property type="entry name" value="TNFR/NGFR_Cys_rich_reg"/>
</dbReference>
<comment type="subcellular location">
    <subcellularLocation>
        <location evidence="1">Membrane</location>
        <topology evidence="1">Single-pass membrane protein</topology>
    </subcellularLocation>
</comment>
<sequence>FPCKAGQIHWKPNSTSREQYKCLECPSCFEGLEPSVPCGSSVPYNTPVHCVPCQLGKTYSDGNNKEQCKTCRVCSPGKAIKKNCTVSSNTKCDDKCAPGYYGVPFIFACHPCTKCCNDEKDKFAEECVNSKQKCKVRSMPCKTESTPSSTAGTVGQSTLTALQSSHKPGKQVSAIPPTLPGNSRVVDDRDKVATFQKDNANGDDNTEIITVAAVFAVLGVLIASVAVMVLIYQGQIPIDTGLCRSDRSHDEGAIEAYQLRQLTFTSQGQLQQGGMTLTELESNNQELFDEICLMLDNGKRWFRSDYERLAAQFEEIPLLIRNTLKSELQRGESPSKLLMTNLQTTYPSLSLYHLVGKLKKIGRNDVVRKLSPYVQDNVESPPN</sequence>
<keyword evidence="3" id="KW-0677">Repeat</keyword>
<dbReference type="PANTHER" id="PTHR12120">
    <property type="entry name" value="TNFR-CYS DOMAIN-CONTAINING PROTEIN"/>
    <property type="match status" value="1"/>
</dbReference>